<reference evidence="1 2" key="1">
    <citation type="submission" date="2019-08" db="EMBL/GenBank/DDBJ databases">
        <title>Arthrobacter sp. nov., isolated from plateau pika and Tibetan wild ass.</title>
        <authorList>
            <person name="Ge Y."/>
        </authorList>
    </citation>
    <scope>NUCLEOTIDE SEQUENCE [LARGE SCALE GENOMIC DNA]</scope>
    <source>
        <strain evidence="1 2">785</strain>
    </source>
</reference>
<comment type="caution">
    <text evidence="1">The sequence shown here is derived from an EMBL/GenBank/DDBJ whole genome shotgun (WGS) entry which is preliminary data.</text>
</comment>
<proteinExistence type="predicted"/>
<dbReference type="EMBL" id="VTFX01000006">
    <property type="protein sequence ID" value="KAD3456099.1"/>
    <property type="molecule type" value="Genomic_DNA"/>
</dbReference>
<accession>A0A5N6MEY1</accession>
<dbReference type="AlphaFoldDB" id="A0A5N6MEY1"/>
<name>A0A5N6MEY1_9MICC</name>
<dbReference type="RefSeq" id="WP_146364151.1">
    <property type="nucleotide sequence ID" value="NZ_VOAL01000007.1"/>
</dbReference>
<dbReference type="Pfam" id="PF04328">
    <property type="entry name" value="Sel_put"/>
    <property type="match status" value="1"/>
</dbReference>
<keyword evidence="2" id="KW-1185">Reference proteome</keyword>
<dbReference type="OrthoDB" id="3541280at2"/>
<protein>
    <submittedName>
        <fullName evidence="1">Putative selenoprotein</fullName>
    </submittedName>
</protein>
<sequence>MSAAVAVRQGVAGFVRFFRDVMGEDAYRKYTDFHARSGCSSPLMSERDFWRDKMDRQDANPEGRCC</sequence>
<dbReference type="Proteomes" id="UP000326852">
    <property type="component" value="Unassembled WGS sequence"/>
</dbReference>
<dbReference type="InterPro" id="IPR007423">
    <property type="entry name" value="Sel_put"/>
</dbReference>
<gene>
    <name evidence="1" type="ORF">GD627_15540</name>
</gene>
<organism evidence="1 2">
    <name type="scientific">Arthrobacter yangruifuii</name>
    <dbReference type="NCBI Taxonomy" id="2606616"/>
    <lineage>
        <taxon>Bacteria</taxon>
        <taxon>Bacillati</taxon>
        <taxon>Actinomycetota</taxon>
        <taxon>Actinomycetes</taxon>
        <taxon>Micrococcales</taxon>
        <taxon>Micrococcaceae</taxon>
        <taxon>Arthrobacter</taxon>
    </lineage>
</organism>
<evidence type="ECO:0000313" key="2">
    <source>
        <dbReference type="Proteomes" id="UP000326852"/>
    </source>
</evidence>
<evidence type="ECO:0000313" key="1">
    <source>
        <dbReference type="EMBL" id="KAD3456099.1"/>
    </source>
</evidence>